<keyword evidence="5 6" id="KW-0472">Membrane</keyword>
<evidence type="ECO:0000313" key="8">
    <source>
        <dbReference type="EMBL" id="SEL59732.1"/>
    </source>
</evidence>
<feature type="transmembrane region" description="Helical" evidence="6">
    <location>
        <begin position="6"/>
        <end position="28"/>
    </location>
</feature>
<keyword evidence="4 6" id="KW-1133">Transmembrane helix</keyword>
<dbReference type="OrthoDB" id="9803381at2"/>
<dbReference type="PANTHER" id="PTHR35007">
    <property type="entry name" value="INTEGRAL MEMBRANE PROTEIN-RELATED"/>
    <property type="match status" value="1"/>
</dbReference>
<name>A0A1H7RHS2_9HYPH</name>
<feature type="domain" description="Type II secretion system protein GspF" evidence="7">
    <location>
        <begin position="159"/>
        <end position="283"/>
    </location>
</feature>
<evidence type="ECO:0000256" key="3">
    <source>
        <dbReference type="ARBA" id="ARBA00022692"/>
    </source>
</evidence>
<dbReference type="InterPro" id="IPR042094">
    <property type="entry name" value="T2SS_GspF_sf"/>
</dbReference>
<reference evidence="9" key="1">
    <citation type="submission" date="2016-10" db="EMBL/GenBank/DDBJ databases">
        <authorList>
            <person name="Varghese N."/>
            <person name="Submissions S."/>
        </authorList>
    </citation>
    <scope>NUCLEOTIDE SEQUENCE [LARGE SCALE GENOMIC DNA]</scope>
    <source>
        <strain evidence="9">LMG 26383,CCUG 61248,R- 45681</strain>
    </source>
</reference>
<dbReference type="AlphaFoldDB" id="A0A1H7RHS2"/>
<dbReference type="Gene3D" id="1.20.81.30">
    <property type="entry name" value="Type II secretion system (T2SS), domain F"/>
    <property type="match status" value="1"/>
</dbReference>
<gene>
    <name evidence="8" type="ORF">SAMN04515666_104403</name>
</gene>
<evidence type="ECO:0000256" key="2">
    <source>
        <dbReference type="ARBA" id="ARBA00022475"/>
    </source>
</evidence>
<evidence type="ECO:0000256" key="5">
    <source>
        <dbReference type="ARBA" id="ARBA00023136"/>
    </source>
</evidence>
<dbReference type="RefSeq" id="WP_091835561.1">
    <property type="nucleotide sequence ID" value="NZ_FOAN01000004.1"/>
</dbReference>
<dbReference type="PANTHER" id="PTHR35007:SF1">
    <property type="entry name" value="PILUS ASSEMBLY PROTEIN"/>
    <property type="match status" value="1"/>
</dbReference>
<dbReference type="EMBL" id="FOAN01000004">
    <property type="protein sequence ID" value="SEL59732.1"/>
    <property type="molecule type" value="Genomic_DNA"/>
</dbReference>
<evidence type="ECO:0000259" key="7">
    <source>
        <dbReference type="Pfam" id="PF00482"/>
    </source>
</evidence>
<evidence type="ECO:0000256" key="4">
    <source>
        <dbReference type="ARBA" id="ARBA00022989"/>
    </source>
</evidence>
<evidence type="ECO:0000256" key="1">
    <source>
        <dbReference type="ARBA" id="ARBA00004651"/>
    </source>
</evidence>
<evidence type="ECO:0000256" key="6">
    <source>
        <dbReference type="SAM" id="Phobius"/>
    </source>
</evidence>
<feature type="transmembrane region" description="Helical" evidence="6">
    <location>
        <begin position="99"/>
        <end position="116"/>
    </location>
</feature>
<comment type="subcellular location">
    <subcellularLocation>
        <location evidence="1">Cell membrane</location>
        <topology evidence="1">Multi-pass membrane protein</topology>
    </subcellularLocation>
</comment>
<accession>A0A1H7RHS2</accession>
<dbReference type="STRING" id="1036779.SAMN04515666_104403"/>
<evidence type="ECO:0000313" key="9">
    <source>
        <dbReference type="Proteomes" id="UP000199664"/>
    </source>
</evidence>
<keyword evidence="3 6" id="KW-0812">Transmembrane</keyword>
<protein>
    <submittedName>
        <fullName evidence="8">Tight adherence protein B</fullName>
    </submittedName>
</protein>
<organism evidence="8 9">
    <name type="scientific">Bosea lupini</name>
    <dbReference type="NCBI Taxonomy" id="1036779"/>
    <lineage>
        <taxon>Bacteria</taxon>
        <taxon>Pseudomonadati</taxon>
        <taxon>Pseudomonadota</taxon>
        <taxon>Alphaproteobacteria</taxon>
        <taxon>Hyphomicrobiales</taxon>
        <taxon>Boseaceae</taxon>
        <taxon>Bosea</taxon>
    </lineage>
</organism>
<keyword evidence="2" id="KW-1003">Cell membrane</keyword>
<feature type="transmembrane region" description="Helical" evidence="6">
    <location>
        <begin position="267"/>
        <end position="287"/>
    </location>
</feature>
<proteinExistence type="predicted"/>
<dbReference type="GO" id="GO:0005886">
    <property type="term" value="C:plasma membrane"/>
    <property type="evidence" value="ECO:0007669"/>
    <property type="project" value="UniProtKB-SubCell"/>
</dbReference>
<feature type="transmembrane region" description="Helical" evidence="6">
    <location>
        <begin position="299"/>
        <end position="318"/>
    </location>
</feature>
<feature type="transmembrane region" description="Helical" evidence="6">
    <location>
        <begin position="122"/>
        <end position="140"/>
    </location>
</feature>
<dbReference type="Proteomes" id="UP000199664">
    <property type="component" value="Unassembled WGS sequence"/>
</dbReference>
<sequence length="326" mass="35801">MDYGQIAAAILAAVSAGGIAYALFYPRLSGQARAEQRRREFAAPAAIRAAADREAQSQARRGQVAQSLKDIENREKARHKVTIEGRIEQAGLSWSRKQYWLLGVVLGIVMAVVLLLTSGNWVVMLVGFVVGLLGLPRWYLSHLGKKRMMRFINEFPNALDVIVRGIKSGLPLNDCLRIIANEAQEPVKSEFRLIVEAQTLGLPLTDAATKLYERMPCAEANFFGIVLAIQQKTGGNLAETLANLSRVIRERRKMRDKIKSVSMEAKASAAIIGSLPPAVAGLVYLTSPGYMDALFYTDAGRIALVGCGVWMLIGVLVMRKMINFQI</sequence>
<dbReference type="InterPro" id="IPR018076">
    <property type="entry name" value="T2SS_GspF_dom"/>
</dbReference>
<keyword evidence="9" id="KW-1185">Reference proteome</keyword>
<dbReference type="Pfam" id="PF00482">
    <property type="entry name" value="T2SSF"/>
    <property type="match status" value="1"/>
</dbReference>